<keyword evidence="3" id="KW-1185">Reference proteome</keyword>
<gene>
    <name evidence="2" type="ORF">PhCBS80983_g01706</name>
</gene>
<feature type="transmembrane region" description="Helical" evidence="1">
    <location>
        <begin position="181"/>
        <end position="203"/>
    </location>
</feature>
<dbReference type="PANTHER" id="PTHR34292:SF2">
    <property type="entry name" value="OUTER SPORE WALL PROTEIN LDS1"/>
    <property type="match status" value="1"/>
</dbReference>
<dbReference type="STRING" id="109895.A0A507E9M2"/>
<keyword evidence="1" id="KW-1133">Transmembrane helix</keyword>
<dbReference type="InterPro" id="IPR052786">
    <property type="entry name" value="Spore_wall_assembly"/>
</dbReference>
<keyword evidence="1" id="KW-0472">Membrane</keyword>
<evidence type="ECO:0000313" key="2">
    <source>
        <dbReference type="EMBL" id="TPX60552.1"/>
    </source>
</evidence>
<comment type="caution">
    <text evidence="2">The sequence shown here is derived from an EMBL/GenBank/DDBJ whole genome shotgun (WGS) entry which is preliminary data.</text>
</comment>
<proteinExistence type="predicted"/>
<name>A0A507E9M2_9FUNG</name>
<feature type="transmembrane region" description="Helical" evidence="1">
    <location>
        <begin position="42"/>
        <end position="63"/>
    </location>
</feature>
<accession>A0A507E9M2</accession>
<dbReference type="PANTHER" id="PTHR34292">
    <property type="entry name" value="OUTER SPORE WALL PROTEIN LDS1"/>
    <property type="match status" value="1"/>
</dbReference>
<dbReference type="EMBL" id="QEAQ01000014">
    <property type="protein sequence ID" value="TPX60552.1"/>
    <property type="molecule type" value="Genomic_DNA"/>
</dbReference>
<sequence length="300" mass="32984">MEQITQQLSQLHLTDAVRYPFEGMLYTIMHFQDLAEPVAKSLSIALGTAFATIIPLLILTLGLQTKFVAKILGGIQPSLRGQAIFGVRLAKWLALLLCMFEAYVVLWTVLGTKLDATRAELFEDVLLSRTSSIGRYVHDPLQTLPSIGSDSNNKAQLQTLHDLAQIASTKPGPFEMLSRPLHAAVGLVCMWIPVVGPLAIAYLEGERTAVQAHHKLFSLKGMEPKERAEWVLGRREQYTQFGFVAAALEAVPVVGLVTKFTNAVGAALWAADLEERQAKLRGSSGIKHEAKEAKKKLFKL</sequence>
<organism evidence="2 3">
    <name type="scientific">Powellomyces hirtus</name>
    <dbReference type="NCBI Taxonomy" id="109895"/>
    <lineage>
        <taxon>Eukaryota</taxon>
        <taxon>Fungi</taxon>
        <taxon>Fungi incertae sedis</taxon>
        <taxon>Chytridiomycota</taxon>
        <taxon>Chytridiomycota incertae sedis</taxon>
        <taxon>Chytridiomycetes</taxon>
        <taxon>Spizellomycetales</taxon>
        <taxon>Powellomycetaceae</taxon>
        <taxon>Powellomyces</taxon>
    </lineage>
</organism>
<reference evidence="2 3" key="1">
    <citation type="journal article" date="2019" name="Sci. Rep.">
        <title>Comparative genomics of chytrid fungi reveal insights into the obligate biotrophic and pathogenic lifestyle of Synchytrium endobioticum.</title>
        <authorList>
            <person name="van de Vossenberg B.T.L.H."/>
            <person name="Warris S."/>
            <person name="Nguyen H.D.T."/>
            <person name="van Gent-Pelzer M.P.E."/>
            <person name="Joly D.L."/>
            <person name="van de Geest H.C."/>
            <person name="Bonants P.J.M."/>
            <person name="Smith D.S."/>
            <person name="Levesque C.A."/>
            <person name="van der Lee T.A.J."/>
        </authorList>
    </citation>
    <scope>NUCLEOTIDE SEQUENCE [LARGE SCALE GENOMIC DNA]</scope>
    <source>
        <strain evidence="2 3">CBS 809.83</strain>
    </source>
</reference>
<evidence type="ECO:0000313" key="3">
    <source>
        <dbReference type="Proteomes" id="UP000318582"/>
    </source>
</evidence>
<evidence type="ECO:0000256" key="1">
    <source>
        <dbReference type="SAM" id="Phobius"/>
    </source>
</evidence>
<protein>
    <submittedName>
        <fullName evidence="2">Uncharacterized protein</fullName>
    </submittedName>
</protein>
<feature type="transmembrane region" description="Helical" evidence="1">
    <location>
        <begin position="89"/>
        <end position="110"/>
    </location>
</feature>
<keyword evidence="1" id="KW-0812">Transmembrane</keyword>
<dbReference type="Proteomes" id="UP000318582">
    <property type="component" value="Unassembled WGS sequence"/>
</dbReference>
<dbReference type="AlphaFoldDB" id="A0A507E9M2"/>